<accession>A0A0M3I4F5</accession>
<evidence type="ECO:0000313" key="2">
    <source>
        <dbReference type="WBParaSite" id="ALUE_0001166101-mRNA-1"/>
    </source>
</evidence>
<reference evidence="2" key="1">
    <citation type="submission" date="2017-02" db="UniProtKB">
        <authorList>
            <consortium name="WormBaseParasite"/>
        </authorList>
    </citation>
    <scope>IDENTIFICATION</scope>
</reference>
<dbReference type="Proteomes" id="UP000036681">
    <property type="component" value="Unplaced"/>
</dbReference>
<proteinExistence type="predicted"/>
<dbReference type="WBParaSite" id="ALUE_0001166101-mRNA-1">
    <property type="protein sequence ID" value="ALUE_0001166101-mRNA-1"/>
    <property type="gene ID" value="ALUE_0001166101"/>
</dbReference>
<organism evidence="1 2">
    <name type="scientific">Ascaris lumbricoides</name>
    <name type="common">Giant roundworm</name>
    <dbReference type="NCBI Taxonomy" id="6252"/>
    <lineage>
        <taxon>Eukaryota</taxon>
        <taxon>Metazoa</taxon>
        <taxon>Ecdysozoa</taxon>
        <taxon>Nematoda</taxon>
        <taxon>Chromadorea</taxon>
        <taxon>Rhabditida</taxon>
        <taxon>Spirurina</taxon>
        <taxon>Ascaridomorpha</taxon>
        <taxon>Ascaridoidea</taxon>
        <taxon>Ascarididae</taxon>
        <taxon>Ascaris</taxon>
    </lineage>
</organism>
<dbReference type="AlphaFoldDB" id="A0A0M3I4F5"/>
<sequence length="121" mass="13798">MLVQDGSKKMHATPPQGLVFGKREQHSLLGAHMRACCTLCYSQLGNSMRHGTTTSRTDVIEATTHRPTRTYPLIDERNVQHHKKFKEFQDPSDRASPKGCYENDYLALKIRLLSNFLDPII</sequence>
<evidence type="ECO:0000313" key="1">
    <source>
        <dbReference type="Proteomes" id="UP000036681"/>
    </source>
</evidence>
<protein>
    <submittedName>
        <fullName evidence="2">Uncharacterized protein</fullName>
    </submittedName>
</protein>
<keyword evidence="1" id="KW-1185">Reference proteome</keyword>
<name>A0A0M3I4F5_ASCLU</name>